<feature type="compositionally biased region" description="Basic and acidic residues" evidence="6">
    <location>
        <begin position="1"/>
        <end position="19"/>
    </location>
</feature>
<protein>
    <recommendedName>
        <fullName evidence="10">Major facilitator superfamily domain general substrate transporter</fullName>
    </recommendedName>
</protein>
<evidence type="ECO:0000313" key="9">
    <source>
        <dbReference type="Proteomes" id="UP000007129"/>
    </source>
</evidence>
<evidence type="ECO:0000313" key="8">
    <source>
        <dbReference type="EMBL" id="EKG17500.1"/>
    </source>
</evidence>
<name>K2SL68_MACPH</name>
<evidence type="ECO:0000256" key="7">
    <source>
        <dbReference type="SAM" id="Phobius"/>
    </source>
</evidence>
<comment type="subcellular location">
    <subcellularLocation>
        <location evidence="1">Membrane</location>
        <topology evidence="1">Multi-pass membrane protein</topology>
    </subcellularLocation>
</comment>
<dbReference type="Proteomes" id="UP000007129">
    <property type="component" value="Unassembled WGS sequence"/>
</dbReference>
<proteinExistence type="predicted"/>
<gene>
    <name evidence="8" type="ORF">MPH_05278</name>
</gene>
<organism evidence="8 9">
    <name type="scientific">Macrophomina phaseolina (strain MS6)</name>
    <name type="common">Charcoal rot fungus</name>
    <dbReference type="NCBI Taxonomy" id="1126212"/>
    <lineage>
        <taxon>Eukaryota</taxon>
        <taxon>Fungi</taxon>
        <taxon>Dikarya</taxon>
        <taxon>Ascomycota</taxon>
        <taxon>Pezizomycotina</taxon>
        <taxon>Dothideomycetes</taxon>
        <taxon>Dothideomycetes incertae sedis</taxon>
        <taxon>Botryosphaeriales</taxon>
        <taxon>Botryosphaeriaceae</taxon>
        <taxon>Macrophomina</taxon>
    </lineage>
</organism>
<reference evidence="8 9" key="1">
    <citation type="journal article" date="2012" name="BMC Genomics">
        <title>Tools to kill: Genome of one of the most destructive plant pathogenic fungi Macrophomina phaseolina.</title>
        <authorList>
            <person name="Islam M.S."/>
            <person name="Haque M.S."/>
            <person name="Islam M.M."/>
            <person name="Emdad E.M."/>
            <person name="Halim A."/>
            <person name="Hossen Q.M.M."/>
            <person name="Hossain M.Z."/>
            <person name="Ahmed B."/>
            <person name="Rahim S."/>
            <person name="Rahman M.S."/>
            <person name="Alam M.M."/>
            <person name="Hou S."/>
            <person name="Wan X."/>
            <person name="Saito J.A."/>
            <person name="Alam M."/>
        </authorList>
    </citation>
    <scope>NUCLEOTIDE SEQUENCE [LARGE SCALE GENOMIC DNA]</scope>
    <source>
        <strain evidence="8 9">MS6</strain>
    </source>
</reference>
<keyword evidence="5 7" id="KW-0472">Membrane</keyword>
<evidence type="ECO:0008006" key="10">
    <source>
        <dbReference type="Google" id="ProtNLM"/>
    </source>
</evidence>
<dbReference type="EMBL" id="AHHD01000239">
    <property type="protein sequence ID" value="EKG17500.1"/>
    <property type="molecule type" value="Genomic_DNA"/>
</dbReference>
<evidence type="ECO:0000256" key="1">
    <source>
        <dbReference type="ARBA" id="ARBA00004141"/>
    </source>
</evidence>
<feature type="transmembrane region" description="Helical" evidence="7">
    <location>
        <begin position="107"/>
        <end position="123"/>
    </location>
</feature>
<feature type="transmembrane region" description="Helical" evidence="7">
    <location>
        <begin position="61"/>
        <end position="78"/>
    </location>
</feature>
<keyword evidence="2" id="KW-0813">Transport</keyword>
<dbReference type="OrthoDB" id="2962993at2759"/>
<sequence length="140" mass="16301">MAKQSEKSTDNTMRVEDVAHPPQVGEASSDELNTLNKTEAYKESASQGFTLEEQKRIMRKVDWRVVPLLTFLSLVSFIDRSNTKSSYRFALMGIEPINTLQSETQRLLAGFFPAATFLLTIWYKRYEYQQRFIESWTLDF</sequence>
<dbReference type="VEuPathDB" id="FungiDB:MPH_05278"/>
<dbReference type="HOGENOM" id="CLU_1835517_0_0_1"/>
<dbReference type="InParanoid" id="K2SL68"/>
<accession>K2SL68</accession>
<dbReference type="AlphaFoldDB" id="K2SL68"/>
<dbReference type="GO" id="GO:0022857">
    <property type="term" value="F:transmembrane transporter activity"/>
    <property type="evidence" value="ECO:0007669"/>
    <property type="project" value="TreeGrafter"/>
</dbReference>
<dbReference type="PANTHER" id="PTHR43791:SF36">
    <property type="entry name" value="TRANSPORTER, PUTATIVE (AFU_ORTHOLOGUE AFUA_6G08340)-RELATED"/>
    <property type="match status" value="1"/>
</dbReference>
<evidence type="ECO:0000256" key="3">
    <source>
        <dbReference type="ARBA" id="ARBA00022692"/>
    </source>
</evidence>
<evidence type="ECO:0000256" key="4">
    <source>
        <dbReference type="ARBA" id="ARBA00022989"/>
    </source>
</evidence>
<feature type="region of interest" description="Disordered" evidence="6">
    <location>
        <begin position="1"/>
        <end position="37"/>
    </location>
</feature>
<dbReference type="GO" id="GO:0016020">
    <property type="term" value="C:membrane"/>
    <property type="evidence" value="ECO:0007669"/>
    <property type="project" value="UniProtKB-SubCell"/>
</dbReference>
<keyword evidence="3 7" id="KW-0812">Transmembrane</keyword>
<evidence type="ECO:0000256" key="5">
    <source>
        <dbReference type="ARBA" id="ARBA00023136"/>
    </source>
</evidence>
<evidence type="ECO:0000256" key="6">
    <source>
        <dbReference type="SAM" id="MobiDB-lite"/>
    </source>
</evidence>
<evidence type="ECO:0000256" key="2">
    <source>
        <dbReference type="ARBA" id="ARBA00022448"/>
    </source>
</evidence>
<dbReference type="PANTHER" id="PTHR43791">
    <property type="entry name" value="PERMEASE-RELATED"/>
    <property type="match status" value="1"/>
</dbReference>
<comment type="caution">
    <text evidence="8">The sequence shown here is derived from an EMBL/GenBank/DDBJ whole genome shotgun (WGS) entry which is preliminary data.</text>
</comment>
<keyword evidence="4 7" id="KW-1133">Transmembrane helix</keyword>